<dbReference type="CDD" id="cd04301">
    <property type="entry name" value="NAT_SF"/>
    <property type="match status" value="1"/>
</dbReference>
<gene>
    <name evidence="2" type="ORF">ERS852423_00318</name>
    <name evidence="4" type="ORF">G4332_14270</name>
    <name evidence="3" type="ORF">GT576_15115</name>
</gene>
<protein>
    <submittedName>
        <fullName evidence="3">GNAT family N-acetyltransferase</fullName>
    </submittedName>
    <submittedName>
        <fullName evidence="2">Predicted acetyltransferase involved in intracellular survival and related acetyltransferases</fullName>
    </submittedName>
</protein>
<reference evidence="4" key="3">
    <citation type="journal article" date="2020" name="Cell Host Microbe">
        <title>Functional and Genomic Variation between Human-Derived Isolates of Lachnospiraceae Reveals Inter- and Intra-Species Diversity.</title>
        <authorList>
            <person name="Sorbara M.T."/>
            <person name="Littmann E.R."/>
            <person name="Fontana E."/>
            <person name="Moody T.U."/>
            <person name="Kohout C.E."/>
            <person name="Gjonbalaj M."/>
            <person name="Eaton V."/>
            <person name="Seok R."/>
            <person name="Leiner I.M."/>
            <person name="Pamer E.G."/>
        </authorList>
    </citation>
    <scope>NUCLEOTIDE SEQUENCE</scope>
    <source>
        <strain evidence="4">MSK.10.16</strain>
    </source>
</reference>
<dbReference type="Proteomes" id="UP000724058">
    <property type="component" value="Unassembled WGS sequence"/>
</dbReference>
<keyword evidence="2" id="KW-0808">Transferase</keyword>
<dbReference type="InterPro" id="IPR000182">
    <property type="entry name" value="GNAT_dom"/>
</dbReference>
<name>A0A173WJX3_9FIRM</name>
<dbReference type="InterPro" id="IPR036527">
    <property type="entry name" value="SCP2_sterol-bd_dom_sf"/>
</dbReference>
<proteinExistence type="predicted"/>
<organism evidence="2 5">
    <name type="scientific">Dorea longicatena</name>
    <dbReference type="NCBI Taxonomy" id="88431"/>
    <lineage>
        <taxon>Bacteria</taxon>
        <taxon>Bacillati</taxon>
        <taxon>Bacillota</taxon>
        <taxon>Clostridia</taxon>
        <taxon>Lachnospirales</taxon>
        <taxon>Lachnospiraceae</taxon>
        <taxon>Dorea</taxon>
    </lineage>
</organism>
<dbReference type="SUPFAM" id="SSF55729">
    <property type="entry name" value="Acyl-CoA N-acyltransferases (Nat)"/>
    <property type="match status" value="1"/>
</dbReference>
<dbReference type="Gene3D" id="3.30.1050.10">
    <property type="entry name" value="SCP2 sterol-binding domain"/>
    <property type="match status" value="1"/>
</dbReference>
<reference evidence="3 6" key="2">
    <citation type="journal article" date="2019" name="Nat. Med.">
        <title>A library of human gut bacterial isolates paired with longitudinal multiomics data enables mechanistic microbiome research.</title>
        <authorList>
            <person name="Poyet M."/>
            <person name="Groussin M."/>
            <person name="Gibbons S.M."/>
            <person name="Avila-Pacheco J."/>
            <person name="Jiang X."/>
            <person name="Kearney S.M."/>
            <person name="Perrotta A.R."/>
            <person name="Berdy B."/>
            <person name="Zhao S."/>
            <person name="Lieberman T.D."/>
            <person name="Swanson P.K."/>
            <person name="Smith M."/>
            <person name="Roesemann S."/>
            <person name="Alexander J.E."/>
            <person name="Rich S.A."/>
            <person name="Livny J."/>
            <person name="Vlamakis H."/>
            <person name="Clish C."/>
            <person name="Bullock K."/>
            <person name="Deik A."/>
            <person name="Scott J."/>
            <person name="Pierce K.A."/>
            <person name="Xavier R.J."/>
            <person name="Alm E.J."/>
        </authorList>
    </citation>
    <scope>NUCLEOTIDE SEQUENCE [LARGE SCALE GENOMIC DNA]</scope>
    <source>
        <strain evidence="3 6">BIOML-A1</strain>
    </source>
</reference>
<evidence type="ECO:0000313" key="5">
    <source>
        <dbReference type="Proteomes" id="UP000095439"/>
    </source>
</evidence>
<dbReference type="GO" id="GO:0034069">
    <property type="term" value="F:aminoglycoside N-acetyltransferase activity"/>
    <property type="evidence" value="ECO:0007669"/>
    <property type="project" value="TreeGrafter"/>
</dbReference>
<dbReference type="GO" id="GO:0030649">
    <property type="term" value="P:aminoglycoside antibiotic catabolic process"/>
    <property type="evidence" value="ECO:0007669"/>
    <property type="project" value="TreeGrafter"/>
</dbReference>
<dbReference type="RefSeq" id="WP_022416334.1">
    <property type="nucleotide sequence ID" value="NZ_CABIWY010000001.1"/>
</dbReference>
<evidence type="ECO:0000313" key="3">
    <source>
        <dbReference type="EMBL" id="MZK11630.1"/>
    </source>
</evidence>
<dbReference type="Gene3D" id="3.40.630.30">
    <property type="match status" value="1"/>
</dbReference>
<dbReference type="InterPro" id="IPR016181">
    <property type="entry name" value="Acyl_CoA_acyltransferase"/>
</dbReference>
<evidence type="ECO:0000313" key="6">
    <source>
        <dbReference type="Proteomes" id="UP000449249"/>
    </source>
</evidence>
<dbReference type="SUPFAM" id="SSF55718">
    <property type="entry name" value="SCP-like"/>
    <property type="match status" value="1"/>
</dbReference>
<evidence type="ECO:0000313" key="4">
    <source>
        <dbReference type="EMBL" id="NSE59237.1"/>
    </source>
</evidence>
<reference evidence="4" key="4">
    <citation type="submission" date="2020-02" db="EMBL/GenBank/DDBJ databases">
        <authorList>
            <person name="Littmann E."/>
            <person name="Sorbara M."/>
        </authorList>
    </citation>
    <scope>NUCLEOTIDE SEQUENCE</scope>
    <source>
        <strain evidence="4">MSK.10.16</strain>
    </source>
</reference>
<dbReference type="EMBL" id="WWSH01000018">
    <property type="protein sequence ID" value="MZK11630.1"/>
    <property type="molecule type" value="Genomic_DNA"/>
</dbReference>
<evidence type="ECO:0000259" key="1">
    <source>
        <dbReference type="PROSITE" id="PS51186"/>
    </source>
</evidence>
<accession>A0A173WJX3</accession>
<dbReference type="PROSITE" id="PS51186">
    <property type="entry name" value="GNAT"/>
    <property type="match status" value="1"/>
</dbReference>
<reference evidence="2 5" key="1">
    <citation type="submission" date="2015-09" db="EMBL/GenBank/DDBJ databases">
        <authorList>
            <consortium name="Pathogen Informatics"/>
        </authorList>
    </citation>
    <scope>NUCLEOTIDE SEQUENCE [LARGE SCALE GENOMIC DNA]</scope>
    <source>
        <strain evidence="2 5">2789STDY5608866</strain>
    </source>
</reference>
<dbReference type="InterPro" id="IPR051554">
    <property type="entry name" value="Acetyltransferase_Eis"/>
</dbReference>
<dbReference type="Proteomes" id="UP000095439">
    <property type="component" value="Unassembled WGS sequence"/>
</dbReference>
<dbReference type="AlphaFoldDB" id="A0A173WJX3"/>
<sequence length="334" mass="37929">MEIRKLETEEKQNTKKLYEEVFSEDSKSFVDYYYEEKLKDNQIYAVEEDGEIQAMLHLNPYELAVNGSKKDVNYIVAVATRESYRKRGYMAGLLKQALNDMYADGETFTFLMPASESIYLPFDFRTVCEQNRSYYDPEEETEEGVVITDAVNADAEEMAAYMEAQLTQSYQVYAKRSTAYYERLIKEYASDGGILKIYKKDGKITDIKIAAEAEEVDGGKPKIMIRIVDVRRMLMSLRLQSFMGTCFTVTDPIIEENNRCVMITGTEFSGVMLMDGKPENSEGTITVGALASLVFGVKTAEEICADGDAVMSERMKEELGKIIPLSRVYLNETV</sequence>
<dbReference type="EMBL" id="CYYY01000001">
    <property type="protein sequence ID" value="CUN39781.1"/>
    <property type="molecule type" value="Genomic_DNA"/>
</dbReference>
<feature type="domain" description="N-acetyltransferase" evidence="1">
    <location>
        <begin position="1"/>
        <end position="167"/>
    </location>
</feature>
<dbReference type="Pfam" id="PF13527">
    <property type="entry name" value="Acetyltransf_9"/>
    <property type="match status" value="1"/>
</dbReference>
<dbReference type="PANTHER" id="PTHR37817">
    <property type="entry name" value="N-ACETYLTRANSFERASE EIS"/>
    <property type="match status" value="1"/>
</dbReference>
<dbReference type="EMBL" id="JAAIOD010000029">
    <property type="protein sequence ID" value="NSE59237.1"/>
    <property type="molecule type" value="Genomic_DNA"/>
</dbReference>
<dbReference type="Proteomes" id="UP000449249">
    <property type="component" value="Unassembled WGS sequence"/>
</dbReference>
<dbReference type="PANTHER" id="PTHR37817:SF1">
    <property type="entry name" value="N-ACETYLTRANSFERASE EIS"/>
    <property type="match status" value="1"/>
</dbReference>
<evidence type="ECO:0000313" key="2">
    <source>
        <dbReference type="EMBL" id="CUN39781.1"/>
    </source>
</evidence>